<dbReference type="Proteomes" id="UP000233256">
    <property type="component" value="Unassembled WGS sequence"/>
</dbReference>
<proteinExistence type="predicted"/>
<dbReference type="PROSITE" id="PS00211">
    <property type="entry name" value="ABC_TRANSPORTER_1"/>
    <property type="match status" value="1"/>
</dbReference>
<accession>A0A2N1PND5</accession>
<name>A0A2N1PND5_9BACT</name>
<evidence type="ECO:0000256" key="1">
    <source>
        <dbReference type="ARBA" id="ARBA00022448"/>
    </source>
</evidence>
<dbReference type="PANTHER" id="PTHR42781:SF4">
    <property type="entry name" value="SPERMIDINE_PUTRESCINE IMPORT ATP-BINDING PROTEIN POTA"/>
    <property type="match status" value="1"/>
</dbReference>
<dbReference type="GO" id="GO:0016887">
    <property type="term" value="F:ATP hydrolysis activity"/>
    <property type="evidence" value="ECO:0007669"/>
    <property type="project" value="InterPro"/>
</dbReference>
<dbReference type="EMBL" id="PGXC01000011">
    <property type="protein sequence ID" value="PKK89837.1"/>
    <property type="molecule type" value="Genomic_DNA"/>
</dbReference>
<keyword evidence="2" id="KW-0547">Nucleotide-binding</keyword>
<evidence type="ECO:0000259" key="4">
    <source>
        <dbReference type="PROSITE" id="PS50893"/>
    </source>
</evidence>
<evidence type="ECO:0000256" key="3">
    <source>
        <dbReference type="ARBA" id="ARBA00022840"/>
    </source>
</evidence>
<dbReference type="InterPro" id="IPR017871">
    <property type="entry name" value="ABC_transporter-like_CS"/>
</dbReference>
<dbReference type="AlphaFoldDB" id="A0A2N1PND5"/>
<comment type="caution">
    <text evidence="5">The sequence shown here is derived from an EMBL/GenBank/DDBJ whole genome shotgun (WGS) entry which is preliminary data.</text>
</comment>
<evidence type="ECO:0000256" key="2">
    <source>
        <dbReference type="ARBA" id="ARBA00022741"/>
    </source>
</evidence>
<dbReference type="Pfam" id="PF00005">
    <property type="entry name" value="ABC_tran"/>
    <property type="match status" value="1"/>
</dbReference>
<dbReference type="InterPro" id="IPR050093">
    <property type="entry name" value="ABC_SmlMolc_Importer"/>
</dbReference>
<dbReference type="PANTHER" id="PTHR42781">
    <property type="entry name" value="SPERMIDINE/PUTRESCINE IMPORT ATP-BINDING PROTEIN POTA"/>
    <property type="match status" value="1"/>
</dbReference>
<dbReference type="SMART" id="SM00382">
    <property type="entry name" value="AAA"/>
    <property type="match status" value="1"/>
</dbReference>
<dbReference type="Gene3D" id="3.40.50.300">
    <property type="entry name" value="P-loop containing nucleotide triphosphate hydrolases"/>
    <property type="match status" value="1"/>
</dbReference>
<dbReference type="InterPro" id="IPR003593">
    <property type="entry name" value="AAA+_ATPase"/>
</dbReference>
<sequence>MLMAGPRCHCSVPSFPEVKLLSFEYKLNLGSRVQLDVQWSTSRPALVIMGPSGCGKTTTLRVLAGLQNPDTGNIRVENVTFFDSATGVNLPPQKRSIGYVFQSSSLFPHMDVRGNVVYGADERQPDFESRFQALVRILEIDELLDEKPQKLSGGQKQRVAIARALMPGPELLLLDEPFSSLDYVLKRRLRGYLSGIIGSLVPNTVIVTHDHADAQLLDAEVVEMMDGTIRSLIQSGEVKTVAHIPDPRGISF</sequence>
<dbReference type="InterPro" id="IPR027417">
    <property type="entry name" value="P-loop_NTPase"/>
</dbReference>
<dbReference type="GO" id="GO:0005524">
    <property type="term" value="F:ATP binding"/>
    <property type="evidence" value="ECO:0007669"/>
    <property type="project" value="UniProtKB-KW"/>
</dbReference>
<evidence type="ECO:0000313" key="6">
    <source>
        <dbReference type="Proteomes" id="UP000233256"/>
    </source>
</evidence>
<organism evidence="5 6">
    <name type="scientific">Candidatus Wallbacteria bacterium HGW-Wallbacteria-1</name>
    <dbReference type="NCBI Taxonomy" id="2013854"/>
    <lineage>
        <taxon>Bacteria</taxon>
        <taxon>Candidatus Walliibacteriota</taxon>
    </lineage>
</organism>
<gene>
    <name evidence="5" type="ORF">CVV64_12515</name>
</gene>
<dbReference type="SUPFAM" id="SSF52540">
    <property type="entry name" value="P-loop containing nucleoside triphosphate hydrolases"/>
    <property type="match status" value="1"/>
</dbReference>
<evidence type="ECO:0000313" key="5">
    <source>
        <dbReference type="EMBL" id="PKK89837.1"/>
    </source>
</evidence>
<feature type="domain" description="ABC transporter" evidence="4">
    <location>
        <begin position="18"/>
        <end position="251"/>
    </location>
</feature>
<protein>
    <submittedName>
        <fullName evidence="5">ABC transporter ATP-binding protein</fullName>
    </submittedName>
</protein>
<reference evidence="5 6" key="1">
    <citation type="journal article" date="2017" name="ISME J.">
        <title>Potential for microbial H2 and metal transformations associated with novel bacteria and archaea in deep terrestrial subsurface sediments.</title>
        <authorList>
            <person name="Hernsdorf A.W."/>
            <person name="Amano Y."/>
            <person name="Miyakawa K."/>
            <person name="Ise K."/>
            <person name="Suzuki Y."/>
            <person name="Anantharaman K."/>
            <person name="Probst A."/>
            <person name="Burstein D."/>
            <person name="Thomas B.C."/>
            <person name="Banfield J.F."/>
        </authorList>
    </citation>
    <scope>NUCLEOTIDE SEQUENCE [LARGE SCALE GENOMIC DNA]</scope>
    <source>
        <strain evidence="5">HGW-Wallbacteria-1</strain>
    </source>
</reference>
<keyword evidence="3 5" id="KW-0067">ATP-binding</keyword>
<dbReference type="InterPro" id="IPR003439">
    <property type="entry name" value="ABC_transporter-like_ATP-bd"/>
</dbReference>
<dbReference type="PROSITE" id="PS50893">
    <property type="entry name" value="ABC_TRANSPORTER_2"/>
    <property type="match status" value="1"/>
</dbReference>
<keyword evidence="1" id="KW-0813">Transport</keyword>